<dbReference type="OMA" id="HESFLME"/>
<evidence type="ECO:0000256" key="1">
    <source>
        <dbReference type="SAM" id="MobiDB-lite"/>
    </source>
</evidence>
<reference evidence="2 3" key="1">
    <citation type="journal article" date="2009" name="Science">
        <title>Green evolution and dynamic adaptations revealed by genomes of the marine picoeukaryotes Micromonas.</title>
        <authorList>
            <person name="Worden A.Z."/>
            <person name="Lee J.H."/>
            <person name="Mock T."/>
            <person name="Rouze P."/>
            <person name="Simmons M.P."/>
            <person name="Aerts A.L."/>
            <person name="Allen A.E."/>
            <person name="Cuvelier M.L."/>
            <person name="Derelle E."/>
            <person name="Everett M.V."/>
            <person name="Foulon E."/>
            <person name="Grimwood J."/>
            <person name="Gundlach H."/>
            <person name="Henrissat B."/>
            <person name="Napoli C."/>
            <person name="McDonald S.M."/>
            <person name="Parker M.S."/>
            <person name="Rombauts S."/>
            <person name="Salamov A."/>
            <person name="Von Dassow P."/>
            <person name="Badger J.H."/>
            <person name="Coutinho P.M."/>
            <person name="Demir E."/>
            <person name="Dubchak I."/>
            <person name="Gentemann C."/>
            <person name="Eikrem W."/>
            <person name="Gready J.E."/>
            <person name="John U."/>
            <person name="Lanier W."/>
            <person name="Lindquist E.A."/>
            <person name="Lucas S."/>
            <person name="Mayer K.F."/>
            <person name="Moreau H."/>
            <person name="Not F."/>
            <person name="Otillar R."/>
            <person name="Panaud O."/>
            <person name="Pangilinan J."/>
            <person name="Paulsen I."/>
            <person name="Piegu B."/>
            <person name="Poliakov A."/>
            <person name="Robbens S."/>
            <person name="Schmutz J."/>
            <person name="Toulza E."/>
            <person name="Wyss T."/>
            <person name="Zelensky A."/>
            <person name="Zhou K."/>
            <person name="Armbrust E.V."/>
            <person name="Bhattacharya D."/>
            <person name="Goodenough U.W."/>
            <person name="Van de Peer Y."/>
            <person name="Grigoriev I.V."/>
        </authorList>
    </citation>
    <scope>NUCLEOTIDE SEQUENCE [LARGE SCALE GENOMIC DNA]</scope>
    <source>
        <strain evidence="2 3">CCMP1545</strain>
    </source>
</reference>
<dbReference type="Pfam" id="PF00756">
    <property type="entry name" value="Esterase"/>
    <property type="match status" value="1"/>
</dbReference>
<evidence type="ECO:0000313" key="2">
    <source>
        <dbReference type="EMBL" id="EEH53156.1"/>
    </source>
</evidence>
<feature type="region of interest" description="Disordered" evidence="1">
    <location>
        <begin position="128"/>
        <end position="147"/>
    </location>
</feature>
<dbReference type="RefSeq" id="XP_003062337.1">
    <property type="nucleotide sequence ID" value="XM_003062291.1"/>
</dbReference>
<evidence type="ECO:0000313" key="3">
    <source>
        <dbReference type="Proteomes" id="UP000001876"/>
    </source>
</evidence>
<feature type="compositionally biased region" description="Acidic residues" evidence="1">
    <location>
        <begin position="74"/>
        <end position="83"/>
    </location>
</feature>
<gene>
    <name evidence="2" type="ORF">MICPUCDRAFT_52079</name>
</gene>
<dbReference type="InterPro" id="IPR000801">
    <property type="entry name" value="Esterase-like"/>
</dbReference>
<dbReference type="GeneID" id="9688007"/>
<feature type="region of interest" description="Disordered" evidence="1">
    <location>
        <begin position="14"/>
        <end position="83"/>
    </location>
</feature>
<dbReference type="Gene3D" id="3.40.50.1820">
    <property type="entry name" value="alpha/beta hydrolase"/>
    <property type="match status" value="1"/>
</dbReference>
<proteinExistence type="predicted"/>
<feature type="compositionally biased region" description="Basic residues" evidence="1">
    <location>
        <begin position="50"/>
        <end position="60"/>
    </location>
</feature>
<keyword evidence="3" id="KW-1185">Reference proteome</keyword>
<feature type="compositionally biased region" description="Low complexity" evidence="1">
    <location>
        <begin position="14"/>
        <end position="49"/>
    </location>
</feature>
<organism evidence="3">
    <name type="scientific">Micromonas pusilla (strain CCMP1545)</name>
    <name type="common">Picoplanktonic green alga</name>
    <dbReference type="NCBI Taxonomy" id="564608"/>
    <lineage>
        <taxon>Eukaryota</taxon>
        <taxon>Viridiplantae</taxon>
        <taxon>Chlorophyta</taxon>
        <taxon>Mamiellophyceae</taxon>
        <taxon>Mamiellales</taxon>
        <taxon>Mamiellaceae</taxon>
        <taxon>Micromonas</taxon>
    </lineage>
</organism>
<accession>C1N388</accession>
<dbReference type="AlphaFoldDB" id="C1N388"/>
<dbReference type="EMBL" id="GG663746">
    <property type="protein sequence ID" value="EEH53156.1"/>
    <property type="molecule type" value="Genomic_DNA"/>
</dbReference>
<dbReference type="OrthoDB" id="498526at2759"/>
<protein>
    <submittedName>
        <fullName evidence="2">Predicted protein</fullName>
    </submittedName>
</protein>
<dbReference type="KEGG" id="mpp:MICPUCDRAFT_52079"/>
<name>C1N388_MICPC</name>
<feature type="compositionally biased region" description="Pro residues" evidence="1">
    <location>
        <begin position="135"/>
        <end position="145"/>
    </location>
</feature>
<dbReference type="Proteomes" id="UP000001876">
    <property type="component" value="Unassembled WGS sequence"/>
</dbReference>
<dbReference type="InterPro" id="IPR029058">
    <property type="entry name" value="AB_hydrolase_fold"/>
</dbReference>
<sequence>MTCGAMRFGVAAAASARASAARSRGVVASPRARGRNSPSSSSSTAAARPSLHRALRRPSRSRSVAEPPPSGSTWEEDADEDADADDEVIPLANPDAPFEYDPDRAYHRYRDLEPLRANLAGLVYGPAINEEGPSDQPPNRAPLPSPMTYRVTLPPDYDATRETPYDMIVVVPSGPGYGANAGDGVGGGAAIQNSAWWTSGRSFIVCELCVNRATWLADTTSSNHESFLMEMILPRVCAEHDVGKISLLGHGAGGFAALHTLMRHAHVFHKVAAFDVPVLGDFNGRHTPWGGEKWDEDKPPWSSFPETFVVNESFAPYNPGVLASCAHIAAALGADSDSEISENSEGSPRIALWTGIRTRWEMEQLREQFEEYSIPAKWSDAHANEVSSWSNGEWLIEALEFLSE</sequence>
<dbReference type="SUPFAM" id="SSF53474">
    <property type="entry name" value="alpha/beta-Hydrolases"/>
    <property type="match status" value="1"/>
</dbReference>